<dbReference type="PROSITE" id="PS00610">
    <property type="entry name" value="NA_NEUROTRAN_SYMP_1"/>
    <property type="match status" value="1"/>
</dbReference>
<evidence type="ECO:0000313" key="9">
    <source>
        <dbReference type="Proteomes" id="UP001444071"/>
    </source>
</evidence>
<dbReference type="PANTHER" id="PTHR11616:SF249">
    <property type="entry name" value="SOLUTE CARRIER FAMILY 6 MEMBER 22, TANDEM DUPLICATE 2 ISOFORM X2-RELATED"/>
    <property type="match status" value="1"/>
</dbReference>
<accession>A0ABV0VUZ0</accession>
<evidence type="ECO:0000256" key="1">
    <source>
        <dbReference type="ARBA" id="ARBA00004141"/>
    </source>
</evidence>
<evidence type="ECO:0000256" key="3">
    <source>
        <dbReference type="ARBA" id="ARBA00022692"/>
    </source>
</evidence>
<keyword evidence="2 6" id="KW-0813">Transport</keyword>
<sequence>MDNMHGLKVKFRLDEGTEHTTNLRGQWSSKIEFLLAVAGQIIGLGNVWRFPYLCYKNGGGVFFIPYVLFLFSCGIPLFLLETSLGQYTQQGCITCWMKVCPLFEGMGYGSQVVVLYSSIYYIVILAWAFLYLFSSFNSELPWATCRNSWNTENCVEFDQRPDYFNMTIPANATSPVREFWERRVLNITGSFDELGSVRWELALCLLLSWIICYFCVWKGVKSTGK</sequence>
<feature type="non-terminal residue" evidence="8">
    <location>
        <position position="225"/>
    </location>
</feature>
<dbReference type="InterPro" id="IPR037272">
    <property type="entry name" value="SNS_sf"/>
</dbReference>
<keyword evidence="6" id="KW-0769">Symport</keyword>
<evidence type="ECO:0000256" key="4">
    <source>
        <dbReference type="ARBA" id="ARBA00022989"/>
    </source>
</evidence>
<proteinExistence type="inferred from homology"/>
<protein>
    <recommendedName>
        <fullName evidence="6">Transporter</fullName>
    </recommendedName>
</protein>
<dbReference type="PROSITE" id="PS50267">
    <property type="entry name" value="NA_NEUROTRAN_SYMP_3"/>
    <property type="match status" value="1"/>
</dbReference>
<dbReference type="EMBL" id="JAHRIM010010652">
    <property type="protein sequence ID" value="MEQ2260483.1"/>
    <property type="molecule type" value="Genomic_DNA"/>
</dbReference>
<reference evidence="8 9" key="1">
    <citation type="submission" date="2021-06" db="EMBL/GenBank/DDBJ databases">
        <authorList>
            <person name="Palmer J.M."/>
        </authorList>
    </citation>
    <scope>NUCLEOTIDE SEQUENCE [LARGE SCALE GENOMIC DNA]</scope>
    <source>
        <strain evidence="8 9">XR_2019</strain>
        <tissue evidence="8">Muscle</tissue>
    </source>
</reference>
<dbReference type="SUPFAM" id="SSF161070">
    <property type="entry name" value="SNF-like"/>
    <property type="match status" value="1"/>
</dbReference>
<feature type="transmembrane region" description="Helical" evidence="7">
    <location>
        <begin position="60"/>
        <end position="80"/>
    </location>
</feature>
<feature type="transmembrane region" description="Helical" evidence="7">
    <location>
        <begin position="113"/>
        <end position="133"/>
    </location>
</feature>
<comment type="similarity">
    <text evidence="6">Belongs to the sodium:neurotransmitter symporter (SNF) (TC 2.A.22) family.</text>
</comment>
<feature type="transmembrane region" description="Helical" evidence="7">
    <location>
        <begin position="199"/>
        <end position="220"/>
    </location>
</feature>
<keyword evidence="4 7" id="KW-1133">Transmembrane helix</keyword>
<comment type="caution">
    <text evidence="8">The sequence shown here is derived from an EMBL/GenBank/DDBJ whole genome shotgun (WGS) entry which is preliminary data.</text>
</comment>
<evidence type="ECO:0000256" key="2">
    <source>
        <dbReference type="ARBA" id="ARBA00022448"/>
    </source>
</evidence>
<keyword evidence="9" id="KW-1185">Reference proteome</keyword>
<gene>
    <name evidence="8" type="ORF">XENORESO_018205</name>
</gene>
<dbReference type="PRINTS" id="PR00176">
    <property type="entry name" value="NANEUSMPORT"/>
</dbReference>
<dbReference type="Pfam" id="PF00209">
    <property type="entry name" value="SNF"/>
    <property type="match status" value="1"/>
</dbReference>
<evidence type="ECO:0000256" key="6">
    <source>
        <dbReference type="RuleBase" id="RU003732"/>
    </source>
</evidence>
<evidence type="ECO:0000256" key="5">
    <source>
        <dbReference type="ARBA" id="ARBA00023136"/>
    </source>
</evidence>
<comment type="subcellular location">
    <subcellularLocation>
        <location evidence="1">Membrane</location>
        <topology evidence="1">Multi-pass membrane protein</topology>
    </subcellularLocation>
</comment>
<keyword evidence="5 7" id="KW-0472">Membrane</keyword>
<name>A0ABV0VUZ0_9TELE</name>
<evidence type="ECO:0000313" key="8">
    <source>
        <dbReference type="EMBL" id="MEQ2260483.1"/>
    </source>
</evidence>
<dbReference type="Proteomes" id="UP001444071">
    <property type="component" value="Unassembled WGS sequence"/>
</dbReference>
<dbReference type="PANTHER" id="PTHR11616">
    <property type="entry name" value="SODIUM/CHLORIDE DEPENDENT TRANSPORTER"/>
    <property type="match status" value="1"/>
</dbReference>
<evidence type="ECO:0000256" key="7">
    <source>
        <dbReference type="SAM" id="Phobius"/>
    </source>
</evidence>
<dbReference type="InterPro" id="IPR000175">
    <property type="entry name" value="Na/ntran_symport"/>
</dbReference>
<organism evidence="8 9">
    <name type="scientific">Xenotaenia resolanae</name>
    <dbReference type="NCBI Taxonomy" id="208358"/>
    <lineage>
        <taxon>Eukaryota</taxon>
        <taxon>Metazoa</taxon>
        <taxon>Chordata</taxon>
        <taxon>Craniata</taxon>
        <taxon>Vertebrata</taxon>
        <taxon>Euteleostomi</taxon>
        <taxon>Actinopterygii</taxon>
        <taxon>Neopterygii</taxon>
        <taxon>Teleostei</taxon>
        <taxon>Neoteleostei</taxon>
        <taxon>Acanthomorphata</taxon>
        <taxon>Ovalentaria</taxon>
        <taxon>Atherinomorphae</taxon>
        <taxon>Cyprinodontiformes</taxon>
        <taxon>Goodeidae</taxon>
        <taxon>Xenotaenia</taxon>
    </lineage>
</organism>
<keyword evidence="3 6" id="KW-0812">Transmembrane</keyword>
<feature type="transmembrane region" description="Helical" evidence="7">
    <location>
        <begin position="31"/>
        <end position="48"/>
    </location>
</feature>